<comment type="subcellular location">
    <subcellularLocation>
        <location evidence="1">Cell envelope</location>
    </subcellularLocation>
</comment>
<dbReference type="InterPro" id="IPR001611">
    <property type="entry name" value="Leu-rich_rpt"/>
</dbReference>
<sequence>MHPRLTVKKETIQSLETTIDTIAKRHIAFAETVYVTFTEAATSTNAESQLYSKDCLFLNNWLPSLFSVNSNCCDNVKVFCDEFNRVIKLNLDYTLKIPTTIPSNISELDQLKSISLHGNRLQGNIPESITHLVNLSTLVLSNNELSGTITGNFSNLINLQVLNLKYNNFTGVLPVFDSSKFLTCNLDSVGKVCLDPIQNNLGITVCQATFNVCASNDARTETDSVQLTYPETTNKLSLKDANKEPNFLDNKMIILILILAAFLLILTLIYCCLRRKLKKNSNMNNCLPKKKESNFFKQSDNMIIKYPREQSYYSENLYGSNSRLNPAVDIKPPISIYTSSNYNERNFGISRQDFRHRSKSPTKPTSFSENFDIVSNLDENNSDVETIYNYTGVPEALLPPLQLNSRFSEFYENDYITIDNSRKPSVVESLDTNRLSATYSLYSDDDDEIRSEIFFNKDKSFFSNLYEDFE</sequence>
<evidence type="ECO:0000256" key="4">
    <source>
        <dbReference type="SAM" id="Phobius"/>
    </source>
</evidence>
<dbReference type="SUPFAM" id="SSF52058">
    <property type="entry name" value="L domain-like"/>
    <property type="match status" value="1"/>
</dbReference>
<evidence type="ECO:0000256" key="2">
    <source>
        <dbReference type="ARBA" id="ARBA00022614"/>
    </source>
</evidence>
<dbReference type="EMBL" id="JADGJW010000926">
    <property type="protein sequence ID" value="KAJ3209723.1"/>
    <property type="molecule type" value="Genomic_DNA"/>
</dbReference>
<evidence type="ECO:0000313" key="6">
    <source>
        <dbReference type="Proteomes" id="UP001211065"/>
    </source>
</evidence>
<keyword evidence="4" id="KW-0472">Membrane</keyword>
<proteinExistence type="predicted"/>
<keyword evidence="6" id="KW-1185">Reference proteome</keyword>
<dbReference type="PANTHER" id="PTHR48059">
    <property type="entry name" value="POLYGALACTURONASE INHIBITOR 1"/>
    <property type="match status" value="1"/>
</dbReference>
<evidence type="ECO:0000256" key="3">
    <source>
        <dbReference type="ARBA" id="ARBA00022737"/>
    </source>
</evidence>
<dbReference type="FunFam" id="3.80.10.10:FF:000041">
    <property type="entry name" value="LRR receptor-like serine/threonine-protein kinase ERECTA"/>
    <property type="match status" value="1"/>
</dbReference>
<keyword evidence="4" id="KW-0812">Transmembrane</keyword>
<dbReference type="AlphaFoldDB" id="A0AAD5TW11"/>
<name>A0AAD5TW11_9FUNG</name>
<feature type="transmembrane region" description="Helical" evidence="4">
    <location>
        <begin position="252"/>
        <end position="273"/>
    </location>
</feature>
<dbReference type="Proteomes" id="UP001211065">
    <property type="component" value="Unassembled WGS sequence"/>
</dbReference>
<keyword evidence="4" id="KW-1133">Transmembrane helix</keyword>
<accession>A0AAD5TW11</accession>
<evidence type="ECO:0000256" key="1">
    <source>
        <dbReference type="ARBA" id="ARBA00004196"/>
    </source>
</evidence>
<keyword evidence="3" id="KW-0677">Repeat</keyword>
<dbReference type="Pfam" id="PF00560">
    <property type="entry name" value="LRR_1"/>
    <property type="match status" value="3"/>
</dbReference>
<protein>
    <recommendedName>
        <fullName evidence="7">L domain-like protein</fullName>
    </recommendedName>
</protein>
<reference evidence="5" key="1">
    <citation type="submission" date="2020-05" db="EMBL/GenBank/DDBJ databases">
        <title>Phylogenomic resolution of chytrid fungi.</title>
        <authorList>
            <person name="Stajich J.E."/>
            <person name="Amses K."/>
            <person name="Simmons R."/>
            <person name="Seto K."/>
            <person name="Myers J."/>
            <person name="Bonds A."/>
            <person name="Quandt C.A."/>
            <person name="Barry K."/>
            <person name="Liu P."/>
            <person name="Grigoriev I."/>
            <person name="Longcore J.E."/>
            <person name="James T.Y."/>
        </authorList>
    </citation>
    <scope>NUCLEOTIDE SEQUENCE</scope>
    <source>
        <strain evidence="5">JEL0476</strain>
    </source>
</reference>
<gene>
    <name evidence="5" type="ORF">HK099_008439</name>
</gene>
<dbReference type="InterPro" id="IPR032675">
    <property type="entry name" value="LRR_dom_sf"/>
</dbReference>
<evidence type="ECO:0008006" key="7">
    <source>
        <dbReference type="Google" id="ProtNLM"/>
    </source>
</evidence>
<dbReference type="PANTHER" id="PTHR48059:SF30">
    <property type="entry name" value="OS06G0587000 PROTEIN"/>
    <property type="match status" value="1"/>
</dbReference>
<evidence type="ECO:0000313" key="5">
    <source>
        <dbReference type="EMBL" id="KAJ3209723.1"/>
    </source>
</evidence>
<keyword evidence="2" id="KW-0433">Leucine-rich repeat</keyword>
<dbReference type="InterPro" id="IPR051848">
    <property type="entry name" value="PGIP"/>
</dbReference>
<comment type="caution">
    <text evidence="5">The sequence shown here is derived from an EMBL/GenBank/DDBJ whole genome shotgun (WGS) entry which is preliminary data.</text>
</comment>
<organism evidence="5 6">
    <name type="scientific">Clydaea vesicula</name>
    <dbReference type="NCBI Taxonomy" id="447962"/>
    <lineage>
        <taxon>Eukaryota</taxon>
        <taxon>Fungi</taxon>
        <taxon>Fungi incertae sedis</taxon>
        <taxon>Chytridiomycota</taxon>
        <taxon>Chytridiomycota incertae sedis</taxon>
        <taxon>Chytridiomycetes</taxon>
        <taxon>Lobulomycetales</taxon>
        <taxon>Lobulomycetaceae</taxon>
        <taxon>Clydaea</taxon>
    </lineage>
</organism>
<dbReference type="Gene3D" id="3.80.10.10">
    <property type="entry name" value="Ribonuclease Inhibitor"/>
    <property type="match status" value="1"/>
</dbReference>